<gene>
    <name evidence="1" type="ORF">DWG20_11580</name>
</gene>
<evidence type="ECO:0008006" key="3">
    <source>
        <dbReference type="Google" id="ProtNLM"/>
    </source>
</evidence>
<dbReference type="RefSeq" id="WP_115433961.1">
    <property type="nucleotide sequence ID" value="NZ_CP031337.1"/>
</dbReference>
<dbReference type="EMBL" id="CP031337">
    <property type="protein sequence ID" value="AXK40031.1"/>
    <property type="molecule type" value="Genomic_DNA"/>
</dbReference>
<sequence>MKKWLVHPADRRDAADVHLILSERQKKIDDALLKKPALSEEQLTEVQQLRATGEALHKAGKHQEAVDTLDRAIKIFNP</sequence>
<reference evidence="1 2" key="1">
    <citation type="submission" date="2018-07" db="EMBL/GenBank/DDBJ databases">
        <title>Crenobacter cavernae sp. nov., isolated from a karst cave.</title>
        <authorList>
            <person name="Zhu H."/>
        </authorList>
    </citation>
    <scope>NUCLEOTIDE SEQUENCE [LARGE SCALE GENOMIC DNA]</scope>
    <source>
        <strain evidence="1 2">K1W11S-77</strain>
    </source>
</reference>
<proteinExistence type="predicted"/>
<organism evidence="1 2">
    <name type="scientific">Crenobacter cavernae</name>
    <dbReference type="NCBI Taxonomy" id="2290923"/>
    <lineage>
        <taxon>Bacteria</taxon>
        <taxon>Pseudomonadati</taxon>
        <taxon>Pseudomonadota</taxon>
        <taxon>Betaproteobacteria</taxon>
        <taxon>Neisseriales</taxon>
        <taxon>Neisseriaceae</taxon>
        <taxon>Crenobacter</taxon>
    </lineage>
</organism>
<accession>A0A345Y7X9</accession>
<evidence type="ECO:0000313" key="2">
    <source>
        <dbReference type="Proteomes" id="UP000254537"/>
    </source>
</evidence>
<dbReference type="Proteomes" id="UP000254537">
    <property type="component" value="Chromosome"/>
</dbReference>
<dbReference type="OrthoDB" id="8480939at2"/>
<dbReference type="AlphaFoldDB" id="A0A345Y7X9"/>
<dbReference type="KEGG" id="ccah:DWG20_11580"/>
<evidence type="ECO:0000313" key="1">
    <source>
        <dbReference type="EMBL" id="AXK40031.1"/>
    </source>
</evidence>
<name>A0A345Y7X9_9NEIS</name>
<protein>
    <recommendedName>
        <fullName evidence="3">Tetratricopeptide repeat protein</fullName>
    </recommendedName>
</protein>